<accession>A0ACB9FGE2</accession>
<name>A0ACB9FGE2_ARCLA</name>
<comment type="caution">
    <text evidence="1">The sequence shown here is derived from an EMBL/GenBank/DDBJ whole genome shotgun (WGS) entry which is preliminary data.</text>
</comment>
<dbReference type="EMBL" id="CM042047">
    <property type="protein sequence ID" value="KAI3769766.1"/>
    <property type="molecule type" value="Genomic_DNA"/>
</dbReference>
<evidence type="ECO:0000313" key="2">
    <source>
        <dbReference type="Proteomes" id="UP001055879"/>
    </source>
</evidence>
<sequence>MVPSSCKLLFGCHCKHDDSPKIESGEFDDEFNGSCFIYGVFYKPVVFKSNQSMAEFKLIYEFKMQIQDEIKRYIAMHI</sequence>
<proteinExistence type="predicted"/>
<organism evidence="1 2">
    <name type="scientific">Arctium lappa</name>
    <name type="common">Greater burdock</name>
    <name type="synonym">Lappa major</name>
    <dbReference type="NCBI Taxonomy" id="4217"/>
    <lineage>
        <taxon>Eukaryota</taxon>
        <taxon>Viridiplantae</taxon>
        <taxon>Streptophyta</taxon>
        <taxon>Embryophyta</taxon>
        <taxon>Tracheophyta</taxon>
        <taxon>Spermatophyta</taxon>
        <taxon>Magnoliopsida</taxon>
        <taxon>eudicotyledons</taxon>
        <taxon>Gunneridae</taxon>
        <taxon>Pentapetalae</taxon>
        <taxon>asterids</taxon>
        <taxon>campanulids</taxon>
        <taxon>Asterales</taxon>
        <taxon>Asteraceae</taxon>
        <taxon>Carduoideae</taxon>
        <taxon>Cardueae</taxon>
        <taxon>Arctiinae</taxon>
        <taxon>Arctium</taxon>
    </lineage>
</organism>
<reference evidence="1 2" key="2">
    <citation type="journal article" date="2022" name="Mol. Ecol. Resour.">
        <title>The genomes of chicory, endive, great burdock and yacon provide insights into Asteraceae paleo-polyploidization history and plant inulin production.</title>
        <authorList>
            <person name="Fan W."/>
            <person name="Wang S."/>
            <person name="Wang H."/>
            <person name="Wang A."/>
            <person name="Jiang F."/>
            <person name="Liu H."/>
            <person name="Zhao H."/>
            <person name="Xu D."/>
            <person name="Zhang Y."/>
        </authorList>
    </citation>
    <scope>NUCLEOTIDE SEQUENCE [LARGE SCALE GENOMIC DNA]</scope>
    <source>
        <strain evidence="2">cv. Niubang</strain>
    </source>
</reference>
<evidence type="ECO:0000313" key="1">
    <source>
        <dbReference type="EMBL" id="KAI3769766.1"/>
    </source>
</evidence>
<keyword evidence="2" id="KW-1185">Reference proteome</keyword>
<gene>
    <name evidence="1" type="ORF">L6452_00879</name>
</gene>
<reference evidence="2" key="1">
    <citation type="journal article" date="2022" name="Mol. Ecol. Resour.">
        <title>The genomes of chicory, endive, great burdock and yacon provide insights into Asteraceae palaeo-polyploidization history and plant inulin production.</title>
        <authorList>
            <person name="Fan W."/>
            <person name="Wang S."/>
            <person name="Wang H."/>
            <person name="Wang A."/>
            <person name="Jiang F."/>
            <person name="Liu H."/>
            <person name="Zhao H."/>
            <person name="Xu D."/>
            <person name="Zhang Y."/>
        </authorList>
    </citation>
    <scope>NUCLEOTIDE SEQUENCE [LARGE SCALE GENOMIC DNA]</scope>
    <source>
        <strain evidence="2">cv. Niubang</strain>
    </source>
</reference>
<dbReference type="Proteomes" id="UP001055879">
    <property type="component" value="Linkage Group LG01"/>
</dbReference>
<protein>
    <submittedName>
        <fullName evidence="1">Uncharacterized protein</fullName>
    </submittedName>
</protein>